<dbReference type="SMART" id="SM00317">
    <property type="entry name" value="SET"/>
    <property type="match status" value="1"/>
</dbReference>
<dbReference type="InterPro" id="IPR051357">
    <property type="entry name" value="H3K9_HMTase_SUVAR3-9"/>
</dbReference>
<feature type="compositionally biased region" description="Basic residues" evidence="9">
    <location>
        <begin position="67"/>
        <end position="76"/>
    </location>
</feature>
<dbReference type="PANTHER" id="PTHR45660:SF88">
    <property type="entry name" value="OS01G0927000 PROTEIN"/>
    <property type="match status" value="1"/>
</dbReference>
<dbReference type="GO" id="GO:0032259">
    <property type="term" value="P:methylation"/>
    <property type="evidence" value="ECO:0007669"/>
    <property type="project" value="UniProtKB-KW"/>
</dbReference>
<dbReference type="InterPro" id="IPR003105">
    <property type="entry name" value="SRA_YDG"/>
</dbReference>
<dbReference type="InterPro" id="IPR025794">
    <property type="entry name" value="H3-K9-MeTrfase_plant"/>
</dbReference>
<dbReference type="GO" id="GO:0005634">
    <property type="term" value="C:nucleus"/>
    <property type="evidence" value="ECO:0007669"/>
    <property type="project" value="UniProtKB-SubCell"/>
</dbReference>
<dbReference type="PROSITE" id="PS51015">
    <property type="entry name" value="YDG"/>
    <property type="match status" value="1"/>
</dbReference>
<dbReference type="Pfam" id="PF05033">
    <property type="entry name" value="Pre-SET"/>
    <property type="match status" value="1"/>
</dbReference>
<dbReference type="InterPro" id="IPR015947">
    <property type="entry name" value="PUA-like_sf"/>
</dbReference>
<dbReference type="AlphaFoldDB" id="A0AAV5E0P6"/>
<dbReference type="InterPro" id="IPR007728">
    <property type="entry name" value="Pre-SET_dom"/>
</dbReference>
<protein>
    <submittedName>
        <fullName evidence="14">Uncharacterized protein</fullName>
    </submittedName>
</protein>
<dbReference type="PROSITE" id="PS50280">
    <property type="entry name" value="SET"/>
    <property type="match status" value="1"/>
</dbReference>
<evidence type="ECO:0000256" key="4">
    <source>
        <dbReference type="ARBA" id="ARBA00022679"/>
    </source>
</evidence>
<evidence type="ECO:0000259" key="11">
    <source>
        <dbReference type="PROSITE" id="PS50867"/>
    </source>
</evidence>
<evidence type="ECO:0000256" key="2">
    <source>
        <dbReference type="ARBA" id="ARBA00022454"/>
    </source>
</evidence>
<feature type="compositionally biased region" description="Basic and acidic residues" evidence="9">
    <location>
        <begin position="89"/>
        <end position="102"/>
    </location>
</feature>
<dbReference type="InterPro" id="IPR001214">
    <property type="entry name" value="SET_dom"/>
</dbReference>
<comment type="subcellular location">
    <subcellularLocation>
        <location evidence="1">Chromosome</location>
    </subcellularLocation>
    <subcellularLocation>
        <location evidence="8">Nucleus</location>
    </subcellularLocation>
</comment>
<evidence type="ECO:0000256" key="1">
    <source>
        <dbReference type="ARBA" id="ARBA00004286"/>
    </source>
</evidence>
<accession>A0AAV5E0P6</accession>
<evidence type="ECO:0000259" key="13">
    <source>
        <dbReference type="PROSITE" id="PS51015"/>
    </source>
</evidence>
<evidence type="ECO:0000256" key="9">
    <source>
        <dbReference type="SAM" id="MobiDB-lite"/>
    </source>
</evidence>
<evidence type="ECO:0000256" key="3">
    <source>
        <dbReference type="ARBA" id="ARBA00022603"/>
    </source>
</evidence>
<keyword evidence="3" id="KW-0489">Methyltransferase</keyword>
<dbReference type="InterPro" id="IPR003616">
    <property type="entry name" value="Post-SET_dom"/>
</dbReference>
<keyword evidence="7 8" id="KW-0539">Nucleus</keyword>
<evidence type="ECO:0000256" key="7">
    <source>
        <dbReference type="ARBA" id="ARBA00023242"/>
    </source>
</evidence>
<proteinExistence type="predicted"/>
<keyword evidence="15" id="KW-1185">Reference proteome</keyword>
<dbReference type="GO" id="GO:0042054">
    <property type="term" value="F:histone methyltransferase activity"/>
    <property type="evidence" value="ECO:0007669"/>
    <property type="project" value="InterPro"/>
</dbReference>
<evidence type="ECO:0000313" key="15">
    <source>
        <dbReference type="Proteomes" id="UP001054889"/>
    </source>
</evidence>
<dbReference type="EMBL" id="BQKI01000073">
    <property type="protein sequence ID" value="GJN16874.1"/>
    <property type="molecule type" value="Genomic_DNA"/>
</dbReference>
<keyword evidence="2" id="KW-0158">Chromosome</keyword>
<sequence>MPVIAAVPISCAGVAEVVAEDVMECGKSAKLRVKETLRAFNSHYLHFVQEEQKRAQAALQEIEAKGSLKRQTKGGKNKKDSNEDAEGEEKEKRPSKRPDLKAITKMQETNAVLYPQKRIGHLPGIDVGDRFYSRAEMVVLGIHSHWLNGIDYMGLKYQGKKEYENLTFPLATCIVMSGIYEDDLDKADEIIYTGQGGNDLLGNHRQIGSQQLKRGNLALKNSRDNGNPIRVIRGHVLKNSYTGKVYTYDGLYKVVDDWVQNGVQGHVVFKYKLKRLEGQPSLTTSEVRFTRAEALQRFLNYLGFTYAKSLKISKGIKIPPNIIGCDCEGDCASNKDCSCAQRNGSDLPYVSYKDVGRLVEPKAIVFECGANCSCNHDCVNRTSQQGLQYRLEVFKTASKGWGVRTWDTILPGAPICEYTGVLRRTEDLDGLQNNYVFDIDCIQTMKGLDGREVKLLSVPVIINIASFMFSPVEMSSVAFKPSVLEHSYKHSIIQKRAGSEMHLPNLHPENESEAPPAPEYCIDASTIGNFARFINHSCQPNLFVQCVLSSHNDVKLAKVTLFAADTILPLQELSYDYGYRLDSVVGPDGNIVKLPCHCGAPDCRKRLY</sequence>
<keyword evidence="5" id="KW-0949">S-adenosyl-L-methionine</keyword>
<name>A0AAV5E0P6_ELECO</name>
<dbReference type="InterPro" id="IPR046341">
    <property type="entry name" value="SET_dom_sf"/>
</dbReference>
<dbReference type="GO" id="GO:0008270">
    <property type="term" value="F:zinc ion binding"/>
    <property type="evidence" value="ECO:0007669"/>
    <property type="project" value="InterPro"/>
</dbReference>
<keyword evidence="6" id="KW-0156">Chromatin regulator</keyword>
<evidence type="ECO:0000259" key="10">
    <source>
        <dbReference type="PROSITE" id="PS50280"/>
    </source>
</evidence>
<evidence type="ECO:0000256" key="5">
    <source>
        <dbReference type="ARBA" id="ARBA00022691"/>
    </source>
</evidence>
<evidence type="ECO:0000256" key="8">
    <source>
        <dbReference type="PROSITE-ProRule" id="PRU00358"/>
    </source>
</evidence>
<dbReference type="PANTHER" id="PTHR45660">
    <property type="entry name" value="HISTONE-LYSINE N-METHYLTRANSFERASE SETMAR"/>
    <property type="match status" value="1"/>
</dbReference>
<dbReference type="SMART" id="SM00466">
    <property type="entry name" value="SRA"/>
    <property type="match status" value="1"/>
</dbReference>
<gene>
    <name evidence="14" type="primary">gb03898</name>
    <name evidence="14" type="ORF">PR202_gb03898</name>
</gene>
<reference evidence="14" key="2">
    <citation type="submission" date="2021-12" db="EMBL/GenBank/DDBJ databases">
        <title>Resequencing data analysis of finger millet.</title>
        <authorList>
            <person name="Hatakeyama M."/>
            <person name="Aluri S."/>
            <person name="Balachadran M.T."/>
            <person name="Sivarajan S.R."/>
            <person name="Poveda L."/>
            <person name="Shimizu-Inatsugi R."/>
            <person name="Schlapbach R."/>
            <person name="Sreeman S.M."/>
            <person name="Shimizu K.K."/>
        </authorList>
    </citation>
    <scope>NUCLEOTIDE SEQUENCE</scope>
</reference>
<dbReference type="Gene3D" id="2.170.270.10">
    <property type="entry name" value="SET domain"/>
    <property type="match status" value="1"/>
</dbReference>
<dbReference type="SUPFAM" id="SSF82199">
    <property type="entry name" value="SET domain"/>
    <property type="match status" value="1"/>
</dbReference>
<dbReference type="PROSITE" id="PS50867">
    <property type="entry name" value="PRE_SET"/>
    <property type="match status" value="1"/>
</dbReference>
<feature type="domain" description="SET" evidence="10">
    <location>
        <begin position="389"/>
        <end position="578"/>
    </location>
</feature>
<dbReference type="Pfam" id="PF00856">
    <property type="entry name" value="SET"/>
    <property type="match status" value="1"/>
</dbReference>
<dbReference type="Pfam" id="PF02182">
    <property type="entry name" value="SAD_SRA"/>
    <property type="match status" value="1"/>
</dbReference>
<dbReference type="SUPFAM" id="SSF88697">
    <property type="entry name" value="PUA domain-like"/>
    <property type="match status" value="1"/>
</dbReference>
<dbReference type="GO" id="GO:0005694">
    <property type="term" value="C:chromosome"/>
    <property type="evidence" value="ECO:0007669"/>
    <property type="project" value="UniProtKB-SubCell"/>
</dbReference>
<dbReference type="PROSITE" id="PS51575">
    <property type="entry name" value="SAM_MT43_SUVAR39_2"/>
    <property type="match status" value="1"/>
</dbReference>
<keyword evidence="4" id="KW-0808">Transferase</keyword>
<dbReference type="SMART" id="SM00508">
    <property type="entry name" value="PostSET"/>
    <property type="match status" value="1"/>
</dbReference>
<organism evidence="14 15">
    <name type="scientific">Eleusine coracana subsp. coracana</name>
    <dbReference type="NCBI Taxonomy" id="191504"/>
    <lineage>
        <taxon>Eukaryota</taxon>
        <taxon>Viridiplantae</taxon>
        <taxon>Streptophyta</taxon>
        <taxon>Embryophyta</taxon>
        <taxon>Tracheophyta</taxon>
        <taxon>Spermatophyta</taxon>
        <taxon>Magnoliopsida</taxon>
        <taxon>Liliopsida</taxon>
        <taxon>Poales</taxon>
        <taxon>Poaceae</taxon>
        <taxon>PACMAD clade</taxon>
        <taxon>Chloridoideae</taxon>
        <taxon>Cynodonteae</taxon>
        <taxon>Eleusininae</taxon>
        <taxon>Eleusine</taxon>
    </lineage>
</organism>
<comment type="caution">
    <text evidence="14">The sequence shown here is derived from an EMBL/GenBank/DDBJ whole genome shotgun (WGS) entry which is preliminary data.</text>
</comment>
<feature type="domain" description="Post-SET" evidence="12">
    <location>
        <begin position="592"/>
        <end position="608"/>
    </location>
</feature>
<dbReference type="SMART" id="SM00468">
    <property type="entry name" value="PreSET"/>
    <property type="match status" value="1"/>
</dbReference>
<evidence type="ECO:0000313" key="14">
    <source>
        <dbReference type="EMBL" id="GJN16874.1"/>
    </source>
</evidence>
<feature type="domain" description="Pre-SET" evidence="11">
    <location>
        <begin position="323"/>
        <end position="386"/>
    </location>
</feature>
<reference evidence="14" key="1">
    <citation type="journal article" date="2018" name="DNA Res.">
        <title>Multiple hybrid de novo genome assembly of finger millet, an orphan allotetraploid crop.</title>
        <authorList>
            <person name="Hatakeyama M."/>
            <person name="Aluri S."/>
            <person name="Balachadran M.T."/>
            <person name="Sivarajan S.R."/>
            <person name="Patrignani A."/>
            <person name="Gruter S."/>
            <person name="Poveda L."/>
            <person name="Shimizu-Inatsugi R."/>
            <person name="Baeten J."/>
            <person name="Francoijs K.J."/>
            <person name="Nataraja K.N."/>
            <person name="Reddy Y.A.N."/>
            <person name="Phadnis S."/>
            <person name="Ravikumar R.L."/>
            <person name="Schlapbach R."/>
            <person name="Sreeman S.M."/>
            <person name="Shimizu K.K."/>
        </authorList>
    </citation>
    <scope>NUCLEOTIDE SEQUENCE</scope>
</reference>
<evidence type="ECO:0000256" key="6">
    <source>
        <dbReference type="ARBA" id="ARBA00022853"/>
    </source>
</evidence>
<dbReference type="Proteomes" id="UP001054889">
    <property type="component" value="Unassembled WGS sequence"/>
</dbReference>
<dbReference type="GO" id="GO:0003690">
    <property type="term" value="F:double-stranded DNA binding"/>
    <property type="evidence" value="ECO:0007669"/>
    <property type="project" value="TreeGrafter"/>
</dbReference>
<feature type="region of interest" description="Disordered" evidence="9">
    <location>
        <begin position="64"/>
        <end position="102"/>
    </location>
</feature>
<feature type="domain" description="YDG" evidence="13">
    <location>
        <begin position="120"/>
        <end position="275"/>
    </location>
</feature>
<evidence type="ECO:0000259" key="12">
    <source>
        <dbReference type="PROSITE" id="PS50868"/>
    </source>
</evidence>
<dbReference type="PROSITE" id="PS50868">
    <property type="entry name" value="POST_SET"/>
    <property type="match status" value="1"/>
</dbReference>
<dbReference type="InterPro" id="IPR036987">
    <property type="entry name" value="SRA-YDG_sf"/>
</dbReference>
<dbReference type="Gene3D" id="2.30.280.10">
    <property type="entry name" value="SRA-YDG"/>
    <property type="match status" value="1"/>
</dbReference>